<dbReference type="OrthoDB" id="10555168at2759"/>
<keyword evidence="3" id="KW-1185">Reference proteome</keyword>
<feature type="chain" id="PRO_5023064932" evidence="1">
    <location>
        <begin position="21"/>
        <end position="68"/>
    </location>
</feature>
<dbReference type="AlphaFoldDB" id="A0A5B6WRT2"/>
<feature type="signal peptide" evidence="1">
    <location>
        <begin position="1"/>
        <end position="20"/>
    </location>
</feature>
<protein>
    <submittedName>
        <fullName evidence="2">Uncharacterized protein</fullName>
    </submittedName>
</protein>
<accession>A0A5B6WRT2</accession>
<evidence type="ECO:0000313" key="3">
    <source>
        <dbReference type="Proteomes" id="UP000325315"/>
    </source>
</evidence>
<dbReference type="EMBL" id="SMMG02000002">
    <property type="protein sequence ID" value="KAA3483625.1"/>
    <property type="molecule type" value="Genomic_DNA"/>
</dbReference>
<comment type="caution">
    <text evidence="2">The sequence shown here is derived from an EMBL/GenBank/DDBJ whole genome shotgun (WGS) entry which is preliminary data.</text>
</comment>
<dbReference type="Proteomes" id="UP000325315">
    <property type="component" value="Unassembled WGS sequence"/>
</dbReference>
<sequence>MSTMSLIFVVFLGFIQMIWGHIGDYHCFTKIEKIARGFVWGSLDSNKKMSLVNWGDCYQPLSNGSLGL</sequence>
<evidence type="ECO:0000313" key="2">
    <source>
        <dbReference type="EMBL" id="KAA3483625.1"/>
    </source>
</evidence>
<reference evidence="3" key="1">
    <citation type="journal article" date="2019" name="Plant Biotechnol. J.">
        <title>Genome sequencing of the Australian wild diploid species Gossypium australe highlights disease resistance and delayed gland morphogenesis.</title>
        <authorList>
            <person name="Cai Y."/>
            <person name="Cai X."/>
            <person name="Wang Q."/>
            <person name="Wang P."/>
            <person name="Zhang Y."/>
            <person name="Cai C."/>
            <person name="Xu Y."/>
            <person name="Wang K."/>
            <person name="Zhou Z."/>
            <person name="Wang C."/>
            <person name="Geng S."/>
            <person name="Li B."/>
            <person name="Dong Q."/>
            <person name="Hou Y."/>
            <person name="Wang H."/>
            <person name="Ai P."/>
            <person name="Liu Z."/>
            <person name="Yi F."/>
            <person name="Sun M."/>
            <person name="An G."/>
            <person name="Cheng J."/>
            <person name="Zhang Y."/>
            <person name="Shi Q."/>
            <person name="Xie Y."/>
            <person name="Shi X."/>
            <person name="Chang Y."/>
            <person name="Huang F."/>
            <person name="Chen Y."/>
            <person name="Hong S."/>
            <person name="Mi L."/>
            <person name="Sun Q."/>
            <person name="Zhang L."/>
            <person name="Zhou B."/>
            <person name="Peng R."/>
            <person name="Zhang X."/>
            <person name="Liu F."/>
        </authorList>
    </citation>
    <scope>NUCLEOTIDE SEQUENCE [LARGE SCALE GENOMIC DNA]</scope>
    <source>
        <strain evidence="3">cv. PA1801</strain>
    </source>
</reference>
<evidence type="ECO:0000256" key="1">
    <source>
        <dbReference type="SAM" id="SignalP"/>
    </source>
</evidence>
<name>A0A5B6WRT2_9ROSI</name>
<proteinExistence type="predicted"/>
<organism evidence="2 3">
    <name type="scientific">Gossypium australe</name>
    <dbReference type="NCBI Taxonomy" id="47621"/>
    <lineage>
        <taxon>Eukaryota</taxon>
        <taxon>Viridiplantae</taxon>
        <taxon>Streptophyta</taxon>
        <taxon>Embryophyta</taxon>
        <taxon>Tracheophyta</taxon>
        <taxon>Spermatophyta</taxon>
        <taxon>Magnoliopsida</taxon>
        <taxon>eudicotyledons</taxon>
        <taxon>Gunneridae</taxon>
        <taxon>Pentapetalae</taxon>
        <taxon>rosids</taxon>
        <taxon>malvids</taxon>
        <taxon>Malvales</taxon>
        <taxon>Malvaceae</taxon>
        <taxon>Malvoideae</taxon>
        <taxon>Gossypium</taxon>
    </lineage>
</organism>
<gene>
    <name evidence="2" type="ORF">EPI10_005784</name>
</gene>
<keyword evidence="1" id="KW-0732">Signal</keyword>